<dbReference type="GO" id="GO:0005680">
    <property type="term" value="C:anaphase-promoting complex"/>
    <property type="evidence" value="ECO:0007669"/>
    <property type="project" value="InterPro"/>
</dbReference>
<feature type="region of interest" description="Disordered" evidence="6">
    <location>
        <begin position="317"/>
        <end position="345"/>
    </location>
</feature>
<dbReference type="GO" id="GO:0007091">
    <property type="term" value="P:metaphase/anaphase transition of mitotic cell cycle"/>
    <property type="evidence" value="ECO:0007669"/>
    <property type="project" value="TreeGrafter"/>
</dbReference>
<dbReference type="GO" id="GO:0060090">
    <property type="term" value="F:molecular adaptor activity"/>
    <property type="evidence" value="ECO:0007669"/>
    <property type="project" value="TreeGrafter"/>
</dbReference>
<evidence type="ECO:0000256" key="4">
    <source>
        <dbReference type="ARBA" id="ARBA00022776"/>
    </source>
</evidence>
<comment type="similarity">
    <text evidence="1">Belongs to the APC1 family.</text>
</comment>
<dbReference type="InterPro" id="IPR048971">
    <property type="entry name" value="Apc1_3rd"/>
</dbReference>
<feature type="domain" description="Anaphase-promoting complex subunit 1 N-terminal" evidence="7">
    <location>
        <begin position="70"/>
        <end position="216"/>
    </location>
</feature>
<reference evidence="10" key="1">
    <citation type="journal article" date="2018" name="Genome Biol. Evol.">
        <title>Genomics and development of Lentinus tigrinus, a white-rot wood-decaying mushroom with dimorphic fruiting bodies.</title>
        <authorList>
            <person name="Wu B."/>
            <person name="Xu Z."/>
            <person name="Knudson A."/>
            <person name="Carlson A."/>
            <person name="Chen N."/>
            <person name="Kovaka S."/>
            <person name="LaButti K."/>
            <person name="Lipzen A."/>
            <person name="Pennachio C."/>
            <person name="Riley R."/>
            <person name="Schakwitz W."/>
            <person name="Umezawa K."/>
            <person name="Ohm R.A."/>
            <person name="Grigoriev I.V."/>
            <person name="Nagy L.G."/>
            <person name="Gibbons J."/>
            <person name="Hibbett D."/>
        </authorList>
    </citation>
    <scope>NUCLEOTIDE SEQUENCE [LARGE SCALE GENOMIC DNA]</scope>
    <source>
        <strain evidence="10">ALCF2SS1-6</strain>
    </source>
</reference>
<name>A0A5C2SRE4_9APHY</name>
<evidence type="ECO:0000256" key="6">
    <source>
        <dbReference type="SAM" id="MobiDB-lite"/>
    </source>
</evidence>
<dbReference type="Pfam" id="PF12859">
    <property type="entry name" value="ANAPC1"/>
    <property type="match status" value="2"/>
</dbReference>
<gene>
    <name evidence="10" type="ORF">L227DRAFT_650935</name>
</gene>
<feature type="domain" description="Anaphase-promoting complex subunit 1 beta-sandwich" evidence="9">
    <location>
        <begin position="1551"/>
        <end position="1629"/>
    </location>
</feature>
<feature type="domain" description="Anaphase-promoting complex subunit 1 C-terminal" evidence="8">
    <location>
        <begin position="1678"/>
        <end position="1846"/>
    </location>
</feature>
<dbReference type="Proteomes" id="UP000313359">
    <property type="component" value="Unassembled WGS sequence"/>
</dbReference>
<keyword evidence="3" id="KW-0677">Repeat</keyword>
<keyword evidence="2" id="KW-0132">Cell division</keyword>
<dbReference type="InterPro" id="IPR049255">
    <property type="entry name" value="Apc1_N"/>
</dbReference>
<feature type="region of interest" description="Disordered" evidence="6">
    <location>
        <begin position="124"/>
        <end position="148"/>
    </location>
</feature>
<dbReference type="InterPro" id="IPR041221">
    <property type="entry name" value="APC1_C"/>
</dbReference>
<dbReference type="EMBL" id="ML122255">
    <property type="protein sequence ID" value="RPD63986.1"/>
    <property type="molecule type" value="Genomic_DNA"/>
</dbReference>
<feature type="compositionally biased region" description="Low complexity" evidence="6">
    <location>
        <begin position="10"/>
        <end position="22"/>
    </location>
</feature>
<evidence type="ECO:0000259" key="8">
    <source>
        <dbReference type="Pfam" id="PF18122"/>
    </source>
</evidence>
<evidence type="ECO:0000313" key="10">
    <source>
        <dbReference type="EMBL" id="RPD63986.1"/>
    </source>
</evidence>
<organism evidence="10 11">
    <name type="scientific">Lentinus tigrinus ALCF2SS1-6</name>
    <dbReference type="NCBI Taxonomy" id="1328759"/>
    <lineage>
        <taxon>Eukaryota</taxon>
        <taxon>Fungi</taxon>
        <taxon>Dikarya</taxon>
        <taxon>Basidiomycota</taxon>
        <taxon>Agaricomycotina</taxon>
        <taxon>Agaricomycetes</taxon>
        <taxon>Polyporales</taxon>
        <taxon>Polyporaceae</taxon>
        <taxon>Lentinus</taxon>
    </lineage>
</organism>
<evidence type="ECO:0000256" key="2">
    <source>
        <dbReference type="ARBA" id="ARBA00022618"/>
    </source>
</evidence>
<evidence type="ECO:0000313" key="11">
    <source>
        <dbReference type="Proteomes" id="UP000313359"/>
    </source>
</evidence>
<dbReference type="InterPro" id="IPR011989">
    <property type="entry name" value="ARM-like"/>
</dbReference>
<keyword evidence="4" id="KW-0498">Mitosis</keyword>
<accession>A0A5C2SRE4</accession>
<protein>
    <submittedName>
        <fullName evidence="10">Uncharacterized protein</fullName>
    </submittedName>
</protein>
<dbReference type="OrthoDB" id="26401at2759"/>
<evidence type="ECO:0000256" key="3">
    <source>
        <dbReference type="ARBA" id="ARBA00022737"/>
    </source>
</evidence>
<dbReference type="Pfam" id="PF18122">
    <property type="entry name" value="APC1_C"/>
    <property type="match status" value="1"/>
</dbReference>
<dbReference type="Pfam" id="PF21282">
    <property type="entry name" value="APC1_3rd"/>
    <property type="match status" value="1"/>
</dbReference>
<evidence type="ECO:0000256" key="1">
    <source>
        <dbReference type="ARBA" id="ARBA00010547"/>
    </source>
</evidence>
<feature type="domain" description="Anaphase-promoting complex subunit 1 N-terminal" evidence="7">
    <location>
        <begin position="224"/>
        <end position="345"/>
    </location>
</feature>
<evidence type="ECO:0000259" key="7">
    <source>
        <dbReference type="Pfam" id="PF12859"/>
    </source>
</evidence>
<proteinExistence type="inferred from homology"/>
<dbReference type="GO" id="GO:0051301">
    <property type="term" value="P:cell division"/>
    <property type="evidence" value="ECO:0007669"/>
    <property type="project" value="UniProtKB-KW"/>
</dbReference>
<dbReference type="GO" id="GO:0070979">
    <property type="term" value="P:protein K11-linked ubiquitination"/>
    <property type="evidence" value="ECO:0007669"/>
    <property type="project" value="TreeGrafter"/>
</dbReference>
<keyword evidence="11" id="KW-1185">Reference proteome</keyword>
<feature type="region of interest" description="Disordered" evidence="6">
    <location>
        <begin position="1"/>
        <end position="39"/>
    </location>
</feature>
<keyword evidence="5" id="KW-0131">Cell cycle</keyword>
<dbReference type="InterPro" id="IPR024990">
    <property type="entry name" value="Apc1"/>
</dbReference>
<evidence type="ECO:0000256" key="5">
    <source>
        <dbReference type="ARBA" id="ARBA00023306"/>
    </source>
</evidence>
<feature type="compositionally biased region" description="Basic and acidic residues" evidence="6">
    <location>
        <begin position="132"/>
        <end position="145"/>
    </location>
</feature>
<feature type="compositionally biased region" description="Polar residues" evidence="6">
    <location>
        <begin position="319"/>
        <end position="328"/>
    </location>
</feature>
<dbReference type="GO" id="GO:0031145">
    <property type="term" value="P:anaphase-promoting complex-dependent catabolic process"/>
    <property type="evidence" value="ECO:0007669"/>
    <property type="project" value="TreeGrafter"/>
</dbReference>
<dbReference type="PANTHER" id="PTHR12827">
    <property type="entry name" value="MEIOTIC CHECKPOINT REGULATOR TSG24 FAMILY MEMBER"/>
    <property type="match status" value="1"/>
</dbReference>
<dbReference type="PANTHER" id="PTHR12827:SF3">
    <property type="entry name" value="ANAPHASE-PROMOTING COMPLEX SUBUNIT 1"/>
    <property type="match status" value="1"/>
</dbReference>
<sequence length="1918" mass="214079">MSLDLPPIDVPSVSLLPSAPSPYFRRNSPAQPPPPETESSLLRAIRKNLRAARGAQESSLRPSVFYSPHTDGNTGEEVLTWDNSTVILTQGGVISKKWSFADPVQWACIGWLYQSSLLHSSTPSTPAYYRESSNDKLPPEKDPNERPTFGAYARARMEKKREEDAEERLKGVFIFVRGTAKIYMDNGSEYTLSLPFTVQRAWPVEPHGLFIQRVVEGWEVEENSESEEPRMATIFTLTSPFSEPAALGLTDGVKGGFGSVPLEMKPNYASEPVPIAPQERILWVSEQAWNLTDKLLVTLNADLNRVTIWRFVYAPPPTSSSKAATRPSTHTRHAKRTSMSGNTSAHLRQANASIDELQLSPGRRDVKAPQNAPGLAPALNATTTMAEMMGGVLGGSVAQAQWNLPFRFVVDASGKLVLEQTVEQPVNLDDVPDPAEEMRMRSQFWVEKLHEETIPENATADHAHISVAAWDERWDGQKTRSLVAVCLRATENLLVFSVERRDDNTMGARPITQLPAHAVCTIRATRDAVADLLVLKSDGTLALLTHGTYEIPLSLRLPNTPRAVADIPRVVALEHAAYSSVSVQLADGLSARISLDLVARDHLASDSMLMLSMLLPPDEFFRLHGTFLSRWSTKRYSFILGVEFEVLESSLLHILGLEDEDEMEAVPADAWMQLASTESAMKFREDPVLRKLQFPSAPLQGDRWKKTATERSPYLGCVLQALHLVAEEKRVFLPSIEGLPRITPLICRLALIVRPEWADYWKRYCPSAMPIWPDPALTVPDHIDEKLPPWPTDMFSILYGRVNNPDWALPWIDSWEMFKGWSHLASFAYGRQEPLTHLRALTVIYKALTDSKIGDVRKRAEAGLRAMEETGMTLNVLQNLALGVTAPLREALRTAQLSPGGDWSLQIYSLIGRNDLSEGFSSKPAVFVNHGYRSMREFLHSTTPRKTSRQIIEGVFKTLSKDRTKTTGVELDTEDFTRIRFGTDRRLEEAARMLCSSTIPHIRAVERPELNETEQLREQQMQVLRMAERTLALPLGRAIFTFGSIPTVTKEAFAIPKFEFSVRVQPGNILHVPEPGKIHVDSLNWGEFHNGVAAGLRISPDAQSVESSWIKFNKPSELTPEHAGFLYALGLTGHLREMLTWHTFGYLTPKHDMTSIGVLLGLAAANVGNSNRHVTKLIAVHTPALLPTPDVDLNVPLITQSAGLMGIGLLYLGTKHRRMAEVCLNQISRRDLYQPDISNEYREAYTLSAALACGMVLLGKGTSIPADLAIQNRLRLLIHGEPRVGNNGRPIRPTFDVNLTSPAATVALGLMYLRTERKDVADILTIPDTLEAINHVQPSFLMMRAMARAIIMWNTIQPNKAWFMAQLPDAVRTAMDARFRGKTIDDSYELAYYNILAGLCFAVGLKYAGTAREEAYLLLIHYYDSFAQLAYTNSMAYDHRIKRSAIREGLNLVSLSLCMVMAGTGEVNSLRRLRYAYGMYNHQIRYGSHGATHMGIGLLFLGGGRYTLGTSDAAIACMVAAFYPRFAVGSADNKSYLQAYRHLWVLAVEPRCLVARDVDSREIVYVPVKIKGKDGNQVLIAPTLIPEIDKLVSIRVDTPRYWPFYLDIANSPRHRDCLLRSQTLFVKRRTAFLSYTEDPKGSRSLFVRSGSSVGDAATLDFPRASEVKSHPANDLHEFIAFSSNDPLFLAFADRFCKEDGETPEERQFQSYCHAALLDSIVQDKPQTLQAHLSVFHMRTLSPDSTYFTLRLQDLRFGADFYSKIYDRRFSGKSENNPRPPLIRENTLLGTLYLLDAKLEAIRSTEVFKSFIARYARGEGISEQEVGSAEAEASRQLSWYLQRNSVPVSTVLVVLKTLAQDAHSQLVTFPPPLGTSNAEILDQGLKELLHATGTQMSTTMGSGWTMRSLDEVISAWSSQ</sequence>
<dbReference type="STRING" id="1328759.A0A5C2SRE4"/>
<dbReference type="Gene3D" id="1.25.10.10">
    <property type="entry name" value="Leucine-rich Repeat Variant"/>
    <property type="match status" value="2"/>
</dbReference>
<evidence type="ECO:0000259" key="9">
    <source>
        <dbReference type="Pfam" id="PF21282"/>
    </source>
</evidence>